<gene>
    <name evidence="2" type="ORF">PACLA_8A057741</name>
</gene>
<evidence type="ECO:0000256" key="1">
    <source>
        <dbReference type="SAM" id="MobiDB-lite"/>
    </source>
</evidence>
<dbReference type="InterPro" id="IPR035437">
    <property type="entry name" value="SNase_OB-fold_sf"/>
</dbReference>
<protein>
    <submittedName>
        <fullName evidence="2">Uncharacterized protein</fullName>
    </submittedName>
</protein>
<feature type="compositionally biased region" description="Basic and acidic residues" evidence="1">
    <location>
        <begin position="43"/>
        <end position="63"/>
    </location>
</feature>
<reference evidence="2" key="1">
    <citation type="submission" date="2020-04" db="EMBL/GenBank/DDBJ databases">
        <authorList>
            <person name="Alioto T."/>
            <person name="Alioto T."/>
            <person name="Gomez Garrido J."/>
        </authorList>
    </citation>
    <scope>NUCLEOTIDE SEQUENCE</scope>
    <source>
        <strain evidence="2">A484AB</strain>
    </source>
</reference>
<proteinExistence type="predicted"/>
<dbReference type="OrthoDB" id="10581071at2759"/>
<feature type="region of interest" description="Disordered" evidence="1">
    <location>
        <begin position="1"/>
        <end position="103"/>
    </location>
</feature>
<evidence type="ECO:0000313" key="2">
    <source>
        <dbReference type="EMBL" id="CAB4008187.1"/>
    </source>
</evidence>
<comment type="caution">
    <text evidence="2">The sequence shown here is derived from an EMBL/GenBank/DDBJ whole genome shotgun (WGS) entry which is preliminary data.</text>
</comment>
<dbReference type="AlphaFoldDB" id="A0A7D9EH25"/>
<dbReference type="EMBL" id="CACRXK020006048">
    <property type="protein sequence ID" value="CAB4008187.1"/>
    <property type="molecule type" value="Genomic_DNA"/>
</dbReference>
<feature type="compositionally biased region" description="Pro residues" evidence="1">
    <location>
        <begin position="75"/>
        <end position="98"/>
    </location>
</feature>
<dbReference type="Gene3D" id="2.40.50.90">
    <property type="match status" value="1"/>
</dbReference>
<feature type="non-terminal residue" evidence="2">
    <location>
        <position position="819"/>
    </location>
</feature>
<evidence type="ECO:0000313" key="3">
    <source>
        <dbReference type="Proteomes" id="UP001152795"/>
    </source>
</evidence>
<accession>A0A7D9EH25</accession>
<name>A0A7D9EH25_PARCT</name>
<dbReference type="Proteomes" id="UP001152795">
    <property type="component" value="Unassembled WGS sequence"/>
</dbReference>
<sequence length="819" mass="93301">MMRTLAEAPQIPVPRRAGEPANRSSQEDDTPRRGLGKGRPGLPRKEDVTRRQKRNRAEKEIAPAKRAKPTKTPAPSSPPQQRPTPNQPNVNPPKQPAPEPRRVLRLQTITASGTKREMAIQRLGEGEKDRPPTHKELFLFFQEMNEWKRLDERLVAPMQEIQAESVRMAEDDEMSVIVTQMLRLAGLSNGVANCSRHTIGCMVRAVHERHVDDDGNEERRIGATLDQLQDDLEAMQYDVYVKSLEDCGCDECTACVEFDKAYNAFYDQLEEDEANSDDSQTPPPTFEDRPLHCVDNEMKAINIKSKFAGLSSSSLENAYHFAQSTAPMTPPTLSTAAPTAVMGSTTKYMSPYLRNRRLDDPLPKCWKTNKPGPPDGRMVKVNKNCVHFYDGDSCDIFMNDKSHQRLLTLAEPKRKISVRTLGNDAPEMAFAVRFYKQAESSTKMHAVLTRHIGVESLRAVRQMVFESKQIYLECDTADDGTPFVPYDRYQRALVNIWLENNQGVLENLAVKLASAGYTMSFYVKGISQLIDEAMREAIKHKAGMFNLPEEVFLHPFRPWDLRKRWTDLGSCPVDYKAFAQITNAPQHPESAWKEGQASVVDEERELEDGKETAVYHFRMVESSMRFESLCYKAPSTIPGAGFGLFLRPHATIAEGTHLCMYANRPATREELFQSSRDYTLMSSTGKWYDAEIETGNNLGRFANMPLVKESLNKVVQLSKKTTHTEFNEHQWKEMEDDILKECDATYKVEKNQLVVVARREIEASNVAHEVFASYGSLREYWLKGIHESPENYPSYMVETVRWLLTSPECNWSEAQRQHW</sequence>
<keyword evidence="3" id="KW-1185">Reference proteome</keyword>
<organism evidence="2 3">
    <name type="scientific">Paramuricea clavata</name>
    <name type="common">Red gorgonian</name>
    <name type="synonym">Violescent sea-whip</name>
    <dbReference type="NCBI Taxonomy" id="317549"/>
    <lineage>
        <taxon>Eukaryota</taxon>
        <taxon>Metazoa</taxon>
        <taxon>Cnidaria</taxon>
        <taxon>Anthozoa</taxon>
        <taxon>Octocorallia</taxon>
        <taxon>Malacalcyonacea</taxon>
        <taxon>Plexauridae</taxon>
        <taxon>Paramuricea</taxon>
    </lineage>
</organism>